<keyword evidence="2" id="KW-0134">Cell wall</keyword>
<dbReference type="PROSITE" id="PS51257">
    <property type="entry name" value="PROKAR_LIPOPROTEIN"/>
    <property type="match status" value="1"/>
</dbReference>
<dbReference type="Pfam" id="PF00746">
    <property type="entry name" value="Gram_pos_anchor"/>
    <property type="match status" value="1"/>
</dbReference>
<dbReference type="NCBIfam" id="TIGR01167">
    <property type="entry name" value="LPXTG_anchor"/>
    <property type="match status" value="1"/>
</dbReference>
<protein>
    <submittedName>
        <fullName evidence="9">LPXTG-domain-containing protein cell wall anchor domain</fullName>
    </submittedName>
</protein>
<evidence type="ECO:0000256" key="5">
    <source>
        <dbReference type="ARBA" id="ARBA00023088"/>
    </source>
</evidence>
<dbReference type="GO" id="GO:0005975">
    <property type="term" value="P:carbohydrate metabolic process"/>
    <property type="evidence" value="ECO:0007669"/>
    <property type="project" value="UniProtKB-ARBA"/>
</dbReference>
<keyword evidence="6" id="KW-0472">Membrane</keyword>
<dbReference type="Gene3D" id="2.60.40.740">
    <property type="match status" value="1"/>
</dbReference>
<gene>
    <name evidence="9" type="ORF">BITS_1482</name>
</gene>
<dbReference type="EMBL" id="JGZU01000006">
    <property type="protein sequence ID" value="KFJ06922.1"/>
    <property type="molecule type" value="Genomic_DNA"/>
</dbReference>
<feature type="signal peptide" evidence="7">
    <location>
        <begin position="1"/>
        <end position="34"/>
    </location>
</feature>
<evidence type="ECO:0000256" key="1">
    <source>
        <dbReference type="ARBA" id="ARBA00007257"/>
    </source>
</evidence>
<dbReference type="Pfam" id="PF17802">
    <property type="entry name" value="SpaA"/>
    <property type="match status" value="1"/>
</dbReference>
<dbReference type="eggNOG" id="COG4932">
    <property type="taxonomic scope" value="Bacteria"/>
</dbReference>
<keyword evidence="4 7" id="KW-0732">Signal</keyword>
<keyword evidence="10" id="KW-1185">Reference proteome</keyword>
<dbReference type="NCBIfam" id="NF033902">
    <property type="entry name" value="iso_D2_wall_anc"/>
    <property type="match status" value="1"/>
</dbReference>
<reference evidence="9 10" key="1">
    <citation type="submission" date="2014-03" db="EMBL/GenBank/DDBJ databases">
        <title>Genomics of Bifidobacteria.</title>
        <authorList>
            <person name="Ventura M."/>
            <person name="Milani C."/>
            <person name="Lugli G.A."/>
        </authorList>
    </citation>
    <scope>NUCLEOTIDE SEQUENCE [LARGE SCALE GENOMIC DNA]</scope>
    <source>
        <strain evidence="9 10">JCM 13495</strain>
    </source>
</reference>
<comment type="similarity">
    <text evidence="1">Belongs to the serine-aspartate repeat-containing protein (SDr) family.</text>
</comment>
<feature type="domain" description="Gram-positive cocci surface proteins LPxTG" evidence="8">
    <location>
        <begin position="487"/>
        <end position="524"/>
    </location>
</feature>
<proteinExistence type="inferred from homology"/>
<dbReference type="Proteomes" id="UP000029080">
    <property type="component" value="Unassembled WGS sequence"/>
</dbReference>
<dbReference type="PANTHER" id="PTHR36108:SF13">
    <property type="entry name" value="COLOSSIN-B-RELATED"/>
    <property type="match status" value="1"/>
</dbReference>
<keyword evidence="6" id="KW-1133">Transmembrane helix</keyword>
<keyword evidence="6" id="KW-0812">Transmembrane</keyword>
<dbReference type="Gene3D" id="2.60.40.10">
    <property type="entry name" value="Immunoglobulins"/>
    <property type="match status" value="2"/>
</dbReference>
<evidence type="ECO:0000256" key="7">
    <source>
        <dbReference type="SAM" id="SignalP"/>
    </source>
</evidence>
<accession>A0A087EGM1</accession>
<comment type="caution">
    <text evidence="9">The sequence shown here is derived from an EMBL/GenBank/DDBJ whole genome shotgun (WGS) entry which is preliminary data.</text>
</comment>
<feature type="transmembrane region" description="Helical" evidence="6">
    <location>
        <begin position="496"/>
        <end position="515"/>
    </location>
</feature>
<name>A0A087EGM1_9BIFI</name>
<dbReference type="Pfam" id="PF16555">
    <property type="entry name" value="GramPos_pilinD1"/>
    <property type="match status" value="1"/>
</dbReference>
<dbReference type="InterPro" id="IPR032364">
    <property type="entry name" value="GramPos_pilinD1_N"/>
</dbReference>
<dbReference type="STRING" id="356829.BITS_1482"/>
<evidence type="ECO:0000256" key="3">
    <source>
        <dbReference type="ARBA" id="ARBA00022525"/>
    </source>
</evidence>
<evidence type="ECO:0000259" key="8">
    <source>
        <dbReference type="PROSITE" id="PS50847"/>
    </source>
</evidence>
<dbReference type="PROSITE" id="PS50847">
    <property type="entry name" value="GRAM_POS_ANCHORING"/>
    <property type="match status" value="1"/>
</dbReference>
<evidence type="ECO:0000256" key="2">
    <source>
        <dbReference type="ARBA" id="ARBA00022512"/>
    </source>
</evidence>
<evidence type="ECO:0000256" key="4">
    <source>
        <dbReference type="ARBA" id="ARBA00022729"/>
    </source>
</evidence>
<dbReference type="InterPro" id="IPR013783">
    <property type="entry name" value="Ig-like_fold"/>
</dbReference>
<sequence length="524" mass="55566">MTRNMVRCIHAILAFLIACALGVATFAVAPFAMGADGNIDFDTSRTGSITVHKYEEDSATWANQKNDGTEITNIPEGANPLSGVQFTVYQVDGLDLSKQESWTGLDSATGDLTTGKATIDGTEYTLTQKDQQTTDSNGTAAFTNLPVGLYYVVESNIGNNEITEKAQPFFVTIPFAQANNTWNYDVHAYPKNVLNTPGEEDCRYQQHHKVDDIITWDLKQEVPTSENGVTKFDAVDPLDPALALAPTTASDLKTAVQVLVNPTKTDGVYTGGTALDASAFTVEQLAATTDGKTPIRVSLVAGSDGKITSVAASDVVVIKIRTKIVSAPDGGEITNGFFPIVNEYDPFSENPTNPGNPPAETEDTPKFGDYAFKKVDDTTDASALAGAVFELQDTDGNPVLDGEGNTITATSDANGIVHFADIFLGKSAKGDTALTKQFQIKKTTAPAGFKLLENAVTVTFKQAKIDITDTANMGANIVNSKSNMPNLPLTGAAGKVLMMLVGVAILALAIALLMVQRARQSSKG</sequence>
<keyword evidence="5" id="KW-0572">Peptidoglycan-anchor</keyword>
<dbReference type="RefSeq" id="WP_044259383.1">
    <property type="nucleotide sequence ID" value="NZ_JGZU01000006.1"/>
</dbReference>
<dbReference type="InterPro" id="IPR048052">
    <property type="entry name" value="FM1-like"/>
</dbReference>
<keyword evidence="3" id="KW-0964">Secreted</keyword>
<dbReference type="InterPro" id="IPR019931">
    <property type="entry name" value="LPXTG_anchor"/>
</dbReference>
<evidence type="ECO:0000313" key="10">
    <source>
        <dbReference type="Proteomes" id="UP000029080"/>
    </source>
</evidence>
<feature type="chain" id="PRO_5001820749" evidence="7">
    <location>
        <begin position="35"/>
        <end position="524"/>
    </location>
</feature>
<evidence type="ECO:0000313" key="9">
    <source>
        <dbReference type="EMBL" id="KFJ06922.1"/>
    </source>
</evidence>
<dbReference type="PANTHER" id="PTHR36108">
    <property type="entry name" value="COLOSSIN-B-RELATED"/>
    <property type="match status" value="1"/>
</dbReference>
<dbReference type="InterPro" id="IPR041033">
    <property type="entry name" value="SpaA_PFL_dom_1"/>
</dbReference>
<organism evidence="9 10">
    <name type="scientific">Bifidobacterium tsurumiense</name>
    <dbReference type="NCBI Taxonomy" id="356829"/>
    <lineage>
        <taxon>Bacteria</taxon>
        <taxon>Bacillati</taxon>
        <taxon>Actinomycetota</taxon>
        <taxon>Actinomycetes</taxon>
        <taxon>Bifidobacteriales</taxon>
        <taxon>Bifidobacteriaceae</taxon>
        <taxon>Bifidobacterium</taxon>
    </lineage>
</organism>
<evidence type="ECO:0000256" key="6">
    <source>
        <dbReference type="SAM" id="Phobius"/>
    </source>
</evidence>
<dbReference type="AlphaFoldDB" id="A0A087EGM1"/>
<dbReference type="OrthoDB" id="3199332at2"/>